<dbReference type="KEGG" id="poz:I0K15_07340"/>
<dbReference type="EMBL" id="CP064942">
    <property type="protein sequence ID" value="QPH55539.1"/>
    <property type="molecule type" value="Genomic_DNA"/>
</dbReference>
<evidence type="ECO:0000256" key="1">
    <source>
        <dbReference type="SAM" id="SignalP"/>
    </source>
</evidence>
<dbReference type="AlphaFoldDB" id="A0A7S9LUK5"/>
<accession>A0A7S9LUK5</accession>
<keyword evidence="3" id="KW-1185">Reference proteome</keyword>
<feature type="chain" id="PRO_5032675105" description="DUF4189 domain-containing protein" evidence="1">
    <location>
        <begin position="21"/>
        <end position="139"/>
    </location>
</feature>
<dbReference type="RefSeq" id="WP_196104770.1">
    <property type="nucleotide sequence ID" value="NZ_CP064942.1"/>
</dbReference>
<evidence type="ECO:0000313" key="3">
    <source>
        <dbReference type="Proteomes" id="UP000594800"/>
    </source>
</evidence>
<name>A0A7S9LUK5_9RHOB</name>
<gene>
    <name evidence="2" type="ORF">I0K15_07340</name>
</gene>
<reference evidence="2 3" key="1">
    <citation type="submission" date="2020-11" db="EMBL/GenBank/DDBJ databases">
        <title>Description of Pontivivens ytuae sp. nov. isolated from deep sea sediment of Mariana Trench.</title>
        <authorList>
            <person name="Wang Z."/>
            <person name="Sun Q.-L."/>
            <person name="Xu X.-D."/>
            <person name="Tang Y.-Z."/>
            <person name="Zhang J."/>
        </authorList>
    </citation>
    <scope>NUCLEOTIDE SEQUENCE [LARGE SCALE GENOMIC DNA]</scope>
    <source>
        <strain evidence="2 3">MT2928</strain>
    </source>
</reference>
<evidence type="ECO:0008006" key="4">
    <source>
        <dbReference type="Google" id="ProtNLM"/>
    </source>
</evidence>
<dbReference type="Proteomes" id="UP000594800">
    <property type="component" value="Chromosome"/>
</dbReference>
<organism evidence="2 3">
    <name type="scientific">Pontivivens ytuae</name>
    <dbReference type="NCBI Taxonomy" id="2789856"/>
    <lineage>
        <taxon>Bacteria</taxon>
        <taxon>Pseudomonadati</taxon>
        <taxon>Pseudomonadota</taxon>
        <taxon>Alphaproteobacteria</taxon>
        <taxon>Rhodobacterales</taxon>
        <taxon>Paracoccaceae</taxon>
        <taxon>Pontivivens</taxon>
    </lineage>
</organism>
<proteinExistence type="predicted"/>
<sequence>MTSLGPCALAASLVALPAAAQFQITDARPDLAARDTCIQQVDGDGAWTCYNDLIEQCDEESTADACRTRESVMWQGLLVNEMSGSIGLAPRVARGQVRGTLNEVCGDLTGSARRSCEVSILTRSTADLRSRSLRAGAAQ</sequence>
<protein>
    <recommendedName>
        <fullName evidence="4">DUF4189 domain-containing protein</fullName>
    </recommendedName>
</protein>
<feature type="signal peptide" evidence="1">
    <location>
        <begin position="1"/>
        <end position="20"/>
    </location>
</feature>
<keyword evidence="1" id="KW-0732">Signal</keyword>
<evidence type="ECO:0000313" key="2">
    <source>
        <dbReference type="EMBL" id="QPH55539.1"/>
    </source>
</evidence>